<dbReference type="SUPFAM" id="SSF50475">
    <property type="entry name" value="FMN-binding split barrel"/>
    <property type="match status" value="1"/>
</dbReference>
<sequence>MTSDDLAAHARTLLDTNLYLTLGTVDPSGRPWTSPVYFAAAGVREFYWTSETNAVHSRNLAERPQVSIVVFDSTVRPYHGRALYAAGEARELAGDDLERGLEVYPGPADRDATGLTWDDVTGSSPYRLYRATATDVWVLCPREPRQPCPLHGLAKDHRARIEQ</sequence>
<name>A0ABW6WGV1_9ACTN</name>
<keyword evidence="3" id="KW-1185">Reference proteome</keyword>
<organism evidence="2 3">
    <name type="scientific">Paractinoplanes globisporus</name>
    <dbReference type="NCBI Taxonomy" id="113565"/>
    <lineage>
        <taxon>Bacteria</taxon>
        <taxon>Bacillati</taxon>
        <taxon>Actinomycetota</taxon>
        <taxon>Actinomycetes</taxon>
        <taxon>Micromonosporales</taxon>
        <taxon>Micromonosporaceae</taxon>
        <taxon>Paractinoplanes</taxon>
    </lineage>
</organism>
<protein>
    <submittedName>
        <fullName evidence="2">Pyridoxamine 5'-phosphate oxidase family protein</fullName>
    </submittedName>
</protein>
<gene>
    <name evidence="2" type="ORF">ACFY35_23865</name>
</gene>
<dbReference type="InterPro" id="IPR012349">
    <property type="entry name" value="Split_barrel_FMN-bd"/>
</dbReference>
<evidence type="ECO:0000259" key="1">
    <source>
        <dbReference type="Pfam" id="PF01243"/>
    </source>
</evidence>
<dbReference type="Pfam" id="PF01243">
    <property type="entry name" value="PNPOx_N"/>
    <property type="match status" value="1"/>
</dbReference>
<feature type="domain" description="Pyridoxamine 5'-phosphate oxidase N-terminal" evidence="1">
    <location>
        <begin position="8"/>
        <end position="132"/>
    </location>
</feature>
<evidence type="ECO:0000313" key="2">
    <source>
        <dbReference type="EMBL" id="MFF5292490.1"/>
    </source>
</evidence>
<comment type="caution">
    <text evidence="2">The sequence shown here is derived from an EMBL/GenBank/DDBJ whole genome shotgun (WGS) entry which is preliminary data.</text>
</comment>
<dbReference type="Gene3D" id="2.30.110.10">
    <property type="entry name" value="Electron Transport, Fmn-binding Protein, Chain A"/>
    <property type="match status" value="1"/>
</dbReference>
<dbReference type="Proteomes" id="UP001602245">
    <property type="component" value="Unassembled WGS sequence"/>
</dbReference>
<dbReference type="InterPro" id="IPR011576">
    <property type="entry name" value="Pyridox_Oxase_N"/>
</dbReference>
<dbReference type="RefSeq" id="WP_020512162.1">
    <property type="nucleotide sequence ID" value="NZ_JBIAZU010000004.1"/>
</dbReference>
<accession>A0ABW6WGV1</accession>
<dbReference type="EMBL" id="JBIAZU010000004">
    <property type="protein sequence ID" value="MFF5292490.1"/>
    <property type="molecule type" value="Genomic_DNA"/>
</dbReference>
<proteinExistence type="predicted"/>
<evidence type="ECO:0000313" key="3">
    <source>
        <dbReference type="Proteomes" id="UP001602245"/>
    </source>
</evidence>
<reference evidence="2 3" key="1">
    <citation type="submission" date="2024-10" db="EMBL/GenBank/DDBJ databases">
        <title>The Natural Products Discovery Center: Release of the First 8490 Sequenced Strains for Exploring Actinobacteria Biosynthetic Diversity.</title>
        <authorList>
            <person name="Kalkreuter E."/>
            <person name="Kautsar S.A."/>
            <person name="Yang D."/>
            <person name="Bader C.D."/>
            <person name="Teijaro C.N."/>
            <person name="Fluegel L."/>
            <person name="Davis C.M."/>
            <person name="Simpson J.R."/>
            <person name="Lauterbach L."/>
            <person name="Steele A.D."/>
            <person name="Gui C."/>
            <person name="Meng S."/>
            <person name="Li G."/>
            <person name="Viehrig K."/>
            <person name="Ye F."/>
            <person name="Su P."/>
            <person name="Kiefer A.F."/>
            <person name="Nichols A."/>
            <person name="Cepeda A.J."/>
            <person name="Yan W."/>
            <person name="Fan B."/>
            <person name="Jiang Y."/>
            <person name="Adhikari A."/>
            <person name="Zheng C.-J."/>
            <person name="Schuster L."/>
            <person name="Cowan T.M."/>
            <person name="Smanski M.J."/>
            <person name="Chevrette M.G."/>
            <person name="De Carvalho L.P.S."/>
            <person name="Shen B."/>
        </authorList>
    </citation>
    <scope>NUCLEOTIDE SEQUENCE [LARGE SCALE GENOMIC DNA]</scope>
    <source>
        <strain evidence="2 3">NPDC000087</strain>
    </source>
</reference>